<evidence type="ECO:0000259" key="1">
    <source>
        <dbReference type="Pfam" id="PF22936"/>
    </source>
</evidence>
<evidence type="ECO:0000313" key="3">
    <source>
        <dbReference type="Proteomes" id="UP001419268"/>
    </source>
</evidence>
<dbReference type="AlphaFoldDB" id="A0AAP0ICE6"/>
<dbReference type="InterPro" id="IPR054722">
    <property type="entry name" value="PolX-like_BBD"/>
</dbReference>
<name>A0AAP0ICE6_9MAGN</name>
<organism evidence="2 3">
    <name type="scientific">Stephania cephalantha</name>
    <dbReference type="NCBI Taxonomy" id="152367"/>
    <lineage>
        <taxon>Eukaryota</taxon>
        <taxon>Viridiplantae</taxon>
        <taxon>Streptophyta</taxon>
        <taxon>Embryophyta</taxon>
        <taxon>Tracheophyta</taxon>
        <taxon>Spermatophyta</taxon>
        <taxon>Magnoliopsida</taxon>
        <taxon>Ranunculales</taxon>
        <taxon>Menispermaceae</taxon>
        <taxon>Menispermoideae</taxon>
        <taxon>Cissampelideae</taxon>
        <taxon>Stephania</taxon>
    </lineage>
</organism>
<evidence type="ECO:0000313" key="2">
    <source>
        <dbReference type="EMBL" id="KAK9112517.1"/>
    </source>
</evidence>
<reference evidence="2 3" key="1">
    <citation type="submission" date="2024-01" db="EMBL/GenBank/DDBJ databases">
        <title>Genome assemblies of Stephania.</title>
        <authorList>
            <person name="Yang L."/>
        </authorList>
    </citation>
    <scope>NUCLEOTIDE SEQUENCE [LARGE SCALE GENOMIC DNA]</scope>
    <source>
        <strain evidence="2">JXDWG</strain>
        <tissue evidence="2">Leaf</tissue>
    </source>
</reference>
<protein>
    <recommendedName>
        <fullName evidence="1">Retrovirus-related Pol polyprotein from transposon TNT 1-94-like beta-barrel domain-containing protein</fullName>
    </recommendedName>
</protein>
<proteinExistence type="predicted"/>
<sequence length="203" mass="22387">MFVIGIHMGTERMVVSEVVAMEGFEAEEDLNPKASNSKPTCQICGKFGHFRHVCYYKKAYMKYMGTQTEILITTMRPFTSQSHTPSSFFTASEAGHDGSWYMDSGATSHVTGDASQMLNNSAYSGTQSLMVGNGQLLKIASIGSACIPSVHSKLSFHNTLCVPSIKKNLLSVSQLTRDNNVLIEFHPHVCFVKDLQTNEILLH</sequence>
<dbReference type="SUPFAM" id="SSF57756">
    <property type="entry name" value="Retrovirus zinc finger-like domains"/>
    <property type="match status" value="1"/>
</dbReference>
<dbReference type="InterPro" id="IPR036875">
    <property type="entry name" value="Znf_CCHC_sf"/>
</dbReference>
<keyword evidence="3" id="KW-1185">Reference proteome</keyword>
<feature type="domain" description="Retrovirus-related Pol polyprotein from transposon TNT 1-94-like beta-barrel" evidence="1">
    <location>
        <begin position="100"/>
        <end position="178"/>
    </location>
</feature>
<dbReference type="GO" id="GO:0003676">
    <property type="term" value="F:nucleic acid binding"/>
    <property type="evidence" value="ECO:0007669"/>
    <property type="project" value="InterPro"/>
</dbReference>
<dbReference type="Pfam" id="PF22936">
    <property type="entry name" value="Pol_BBD"/>
    <property type="match status" value="1"/>
</dbReference>
<gene>
    <name evidence="2" type="ORF">Scep_020036</name>
</gene>
<comment type="caution">
    <text evidence="2">The sequence shown here is derived from an EMBL/GenBank/DDBJ whole genome shotgun (WGS) entry which is preliminary data.</text>
</comment>
<dbReference type="GO" id="GO:0008270">
    <property type="term" value="F:zinc ion binding"/>
    <property type="evidence" value="ECO:0007669"/>
    <property type="project" value="InterPro"/>
</dbReference>
<accession>A0AAP0ICE6</accession>
<dbReference type="EMBL" id="JBBNAG010000008">
    <property type="protein sequence ID" value="KAK9112517.1"/>
    <property type="molecule type" value="Genomic_DNA"/>
</dbReference>
<dbReference type="Proteomes" id="UP001419268">
    <property type="component" value="Unassembled WGS sequence"/>
</dbReference>